<evidence type="ECO:0008006" key="5">
    <source>
        <dbReference type="Google" id="ProtNLM"/>
    </source>
</evidence>
<dbReference type="EMBL" id="JACVVK020000212">
    <property type="protein sequence ID" value="KAK7484321.1"/>
    <property type="molecule type" value="Genomic_DNA"/>
</dbReference>
<feature type="compositionally biased region" description="Polar residues" evidence="1">
    <location>
        <begin position="43"/>
        <end position="52"/>
    </location>
</feature>
<name>A0ABD0KB42_9CAEN</name>
<feature type="transmembrane region" description="Helical" evidence="2">
    <location>
        <begin position="725"/>
        <end position="749"/>
    </location>
</feature>
<comment type="caution">
    <text evidence="3">The sequence shown here is derived from an EMBL/GenBank/DDBJ whole genome shotgun (WGS) entry which is preliminary data.</text>
</comment>
<protein>
    <recommendedName>
        <fullName evidence="5">Protein DD3-3</fullName>
    </recommendedName>
</protein>
<evidence type="ECO:0000256" key="2">
    <source>
        <dbReference type="SAM" id="Phobius"/>
    </source>
</evidence>
<keyword evidence="2" id="KW-1133">Transmembrane helix</keyword>
<dbReference type="PANTHER" id="PTHR35170:SF1">
    <property type="entry name" value="PROTEIN DD3-3"/>
    <property type="match status" value="1"/>
</dbReference>
<accession>A0ABD0KB42</accession>
<reference evidence="3 4" key="1">
    <citation type="journal article" date="2023" name="Sci. Data">
        <title>Genome assembly of the Korean intertidal mud-creeper Batillaria attramentaria.</title>
        <authorList>
            <person name="Patra A.K."/>
            <person name="Ho P.T."/>
            <person name="Jun S."/>
            <person name="Lee S.J."/>
            <person name="Kim Y."/>
            <person name="Won Y.J."/>
        </authorList>
    </citation>
    <scope>NUCLEOTIDE SEQUENCE [LARGE SCALE GENOMIC DNA]</scope>
    <source>
        <strain evidence="3">Wonlab-2016</strain>
    </source>
</reference>
<dbReference type="InterPro" id="IPR053320">
    <property type="entry name" value="Protein_DD3-3_O-glyco"/>
</dbReference>
<keyword evidence="2" id="KW-0472">Membrane</keyword>
<proteinExistence type="predicted"/>
<evidence type="ECO:0000313" key="3">
    <source>
        <dbReference type="EMBL" id="KAK7484321.1"/>
    </source>
</evidence>
<keyword evidence="4" id="KW-1185">Reference proteome</keyword>
<dbReference type="AlphaFoldDB" id="A0ABD0KB42"/>
<keyword evidence="2" id="KW-0812">Transmembrane</keyword>
<gene>
    <name evidence="3" type="ORF">BaRGS_00024446</name>
</gene>
<dbReference type="Proteomes" id="UP001519460">
    <property type="component" value="Unassembled WGS sequence"/>
</dbReference>
<organism evidence="3 4">
    <name type="scientific">Batillaria attramentaria</name>
    <dbReference type="NCBI Taxonomy" id="370345"/>
    <lineage>
        <taxon>Eukaryota</taxon>
        <taxon>Metazoa</taxon>
        <taxon>Spiralia</taxon>
        <taxon>Lophotrochozoa</taxon>
        <taxon>Mollusca</taxon>
        <taxon>Gastropoda</taxon>
        <taxon>Caenogastropoda</taxon>
        <taxon>Sorbeoconcha</taxon>
        <taxon>Cerithioidea</taxon>
        <taxon>Batillariidae</taxon>
        <taxon>Batillaria</taxon>
    </lineage>
</organism>
<evidence type="ECO:0000313" key="4">
    <source>
        <dbReference type="Proteomes" id="UP001519460"/>
    </source>
</evidence>
<evidence type="ECO:0000256" key="1">
    <source>
        <dbReference type="SAM" id="MobiDB-lite"/>
    </source>
</evidence>
<sequence length="774" mass="87174">MNTPRSVYIVAALVNLVGGDIYFHNPRGSNNRLDEPSRDRNNANRLFDSQNNDRGGYNVGSLYYYGTSVLQVEWTNQHSCHDQNNHCELILQYMCGAWVRDGATTATIPDNRMQCQNYNCNMDRRFGMHEDYNHYLMCKTRERNKGLFTADQNLNNRNTAKHTRQNPGGTRRGYECPEERDYYPHWHPSPWIDVAVMTNDVSKCQYYQAESQNVKSRWACVLPTQTIEQYAKRGLVLPNSKEECEAFRWPANSQDGTRAEWREFPAHGVPAPDCRETEFTRDNHLGNGIGGNPNVYNWTVPDIDQDNCVLRIRYNISTNDYDGWNTNASENANPRQLRDGSKVSLAEKYGFQSDSDAQARGYIFKNNPQVQLFGDADFTLRLAINTAQYGRTFQDRSHTFAIRKRPASAQGTIHNLNVRGKRGNIVQVYPAVEYDFVPNTMEVSQGDMVHIQWTGSNTNPRNNDGQGLAGTDRSNIVLLKAQQYPEGSGWNFGPGGKYGHYGVNYPMHLNNVTYLGLSRDDMETLAFLDPGQFRGEMSELDDAGTYFDLGLRSVTSPAGMYHYMCTRNNNFSNRDQKGRIIVYTHPVAHAAIGALGGKVALSDGSLEVVVEPGAFEGLKKLSLQQWTTSQGEARMREYNREMTVGEDYASNFFMVSPEEALTAGEKGFTAKMKVNTDDDVSVYRSTSTSFATWTQVKDVSINDGVATFQAQHGGVYVARTDETNVGLIVGITIACIVVVAVIVGAVVYFRRHPTKWQAVRTTCRNAERSLHSKV</sequence>
<dbReference type="PANTHER" id="PTHR35170">
    <property type="entry name" value="PROTEIN DD3-3"/>
    <property type="match status" value="1"/>
</dbReference>
<feature type="region of interest" description="Disordered" evidence="1">
    <location>
        <begin position="27"/>
        <end position="52"/>
    </location>
</feature>
<feature type="compositionally biased region" description="Basic and acidic residues" evidence="1">
    <location>
        <begin position="32"/>
        <end position="42"/>
    </location>
</feature>